<feature type="domain" description="Putative ER transporter 6TM N-terminal" evidence="8">
    <location>
        <begin position="356"/>
        <end position="780"/>
    </location>
</feature>
<feature type="region of interest" description="Disordered" evidence="5">
    <location>
        <begin position="1300"/>
        <end position="1352"/>
    </location>
</feature>
<evidence type="ECO:0000256" key="1">
    <source>
        <dbReference type="ARBA" id="ARBA00004141"/>
    </source>
</evidence>
<comment type="subcellular location">
    <subcellularLocation>
        <location evidence="1">Membrane</location>
        <topology evidence="1">Multi-pass membrane protein</topology>
    </subcellularLocation>
</comment>
<dbReference type="PANTHER" id="PTHR37994">
    <property type="entry name" value="ARAE_2_N DOMAIN-CONTAINING PROTEIN-RELATED"/>
    <property type="match status" value="1"/>
</dbReference>
<feature type="transmembrane region" description="Helical" evidence="6">
    <location>
        <begin position="147"/>
        <end position="168"/>
    </location>
</feature>
<gene>
    <name evidence="10" type="ORF">D9613_001416</name>
</gene>
<evidence type="ECO:0000256" key="3">
    <source>
        <dbReference type="ARBA" id="ARBA00022989"/>
    </source>
</evidence>
<dbReference type="Proteomes" id="UP000521872">
    <property type="component" value="Unassembled WGS sequence"/>
</dbReference>
<feature type="transmembrane region" description="Helical" evidence="6">
    <location>
        <begin position="51"/>
        <end position="68"/>
    </location>
</feature>
<feature type="transmembrane region" description="Helical" evidence="6">
    <location>
        <begin position="480"/>
        <end position="497"/>
    </location>
</feature>
<dbReference type="InterPro" id="IPR049453">
    <property type="entry name" value="Memb_transporter_dom"/>
</dbReference>
<dbReference type="Pfam" id="PF10334">
    <property type="entry name" value="BRE4"/>
    <property type="match status" value="1"/>
</dbReference>
<keyword evidence="11" id="KW-1185">Reference proteome</keyword>
<evidence type="ECO:0008006" key="12">
    <source>
        <dbReference type="Google" id="ProtNLM"/>
    </source>
</evidence>
<feature type="transmembrane region" description="Helical" evidence="6">
    <location>
        <begin position="998"/>
        <end position="1018"/>
    </location>
</feature>
<dbReference type="InterPro" id="IPR022057">
    <property type="entry name" value="Chs7"/>
</dbReference>
<feature type="domain" description="DUF2421" evidence="7">
    <location>
        <begin position="1109"/>
        <end position="1402"/>
    </location>
</feature>
<feature type="compositionally biased region" description="Basic and acidic residues" evidence="5">
    <location>
        <begin position="1331"/>
        <end position="1342"/>
    </location>
</feature>
<feature type="transmembrane region" description="Helical" evidence="6">
    <location>
        <begin position="384"/>
        <end position="400"/>
    </location>
</feature>
<evidence type="ECO:0000313" key="10">
    <source>
        <dbReference type="EMBL" id="KAF4623854.1"/>
    </source>
</evidence>
<feature type="transmembrane region" description="Helical" evidence="6">
    <location>
        <begin position="1091"/>
        <end position="1110"/>
    </location>
</feature>
<feature type="transmembrane region" description="Helical" evidence="6">
    <location>
        <begin position="80"/>
        <end position="97"/>
    </location>
</feature>
<evidence type="ECO:0000259" key="9">
    <source>
        <dbReference type="Pfam" id="PF13515"/>
    </source>
</evidence>
<feature type="transmembrane region" description="Helical" evidence="6">
    <location>
        <begin position="504"/>
        <end position="524"/>
    </location>
</feature>
<dbReference type="EMBL" id="JAACJL010000001">
    <property type="protein sequence ID" value="KAF4623854.1"/>
    <property type="molecule type" value="Genomic_DNA"/>
</dbReference>
<feature type="region of interest" description="Disordered" evidence="5">
    <location>
        <begin position="886"/>
        <end position="920"/>
    </location>
</feature>
<dbReference type="GO" id="GO:0016020">
    <property type="term" value="C:membrane"/>
    <property type="evidence" value="ECO:0007669"/>
    <property type="project" value="UniProtKB-SubCell"/>
</dbReference>
<sequence>MGFSFGSFQSVCETAALVICPMVGTAQGVEPTCYSRNVDIGGTLIFQPSTAFVHIVAIIMTAIMILHIRSKYTAVGRKEIVMFFWMYMVIEFLAMFLDSGVIPTANAAYPWFAAVYTGIVAATFCCLLINAFVGFQFAEDGTPLSLWFLRISCLVVFGISFFVAIATFQQKFGFNYTKPIGLFIIYLIWPLICVPVYIISQLILVFRTLEDRWPIGDIVFGTVFFAGGQVLLFAFSVTICDAIKHYIDGLFFFTLCILLSVMMVYKYWDDITREDLEFSVGSKAAVWEVKDPLLAQSAGEYDEDNSSSERYGAPPPLPGYPSSNGSYSNFAGQGQQAHAYPGFKQGAAPSLVGGSRRTIKTWLRCCIALAVALILMVATKPSNTMGQAAFFCVIVAVMLPPTMALSVFIMAATTLLLGMLLGWAWGSAAMASALSVRSSALLAAQQQQVQSSINPNSPIPATLQVQLQTFHGAFLDPRSSAVYGAFLFLGAFGLATLRAFLPNLALLSIFGTIVLDVMCTTGPLVPRAQYTIAESFLLPATFYVAVAIGTLMVIFPESLSHVWLTSLMDTFWTPTLELFRLQNEALDSKPSDKETWAERNARGNELRSMLVNTTEAITAQIKLIDMDWSLGRLGPSDLKKFNAELKSIMFRVVGLHSFNTIVTDANITQDKAFKETKKLDRFHALQRKMMERESQHGHDLDSLVPILASSSLDLRNASESAIVTVMDWMQEFNSRRWANLFRPDTEEQILARHNKLVAEVSRLQAVLEEFRTTQRVELIKPYQKFFDPVTKRLLKDVETFASRSLYICFVFIDTLDAFAECMVKLLKLIIKIDGQRKKAKFWFPGRISRVKENIINGDFKGTAGPFSMGTAEDPASFDRVENQVDSSASTLGGEDEEDEDLVEKERTAEPPKRRNPDAFPPTTMFGKTVLKVAPFFRFFKSTEGIFALRMGIVSVALWIPSVCRSSAWFYYSNRGLWALIMSQTGLALYAGDQIAGFIVRLAGTLIGLLFGMVVWYIGAGLGHGNPYGIVIASTIAISPFIFMRVAGPPQQMPFWMMIGVTIVFVVGYSWINANQAVLSNAGVGVALGWKRALLVIIGFTAAFIVMLFPNPISSRVLVRKTLAAVLGESGNIFAGEVEAFLAEEQRARNGFYEKVEFTKGNDDLKASPKEKRTRKIGRRVVAVSTRMRDLYPSLTTAKFEPQFSGTWPHEEYQELFRIQQRILGSLALLITSFTKLDTKWCSALVHRTPFMNPNFLADVFATVAILSNCLMQGHPLPAYLPKLRDRLLYHEYHAGRRTTSSFPNVRSMSGAAPAEKSLDTDSNSDLAQSSTKDKVADDELTRDAGPVHVDGSPMGIEVEELTLDLLLDEQLPAHSTAIVALSSLISRVDETIDLVRNLCGEATFRGYELLQQDYLDREERAIGGSGGVRRF</sequence>
<proteinExistence type="predicted"/>
<comment type="caution">
    <text evidence="10">The sequence shown here is derived from an EMBL/GenBank/DDBJ whole genome shotgun (WGS) entry which is preliminary data.</text>
</comment>
<feature type="transmembrane region" description="Helical" evidence="6">
    <location>
        <begin position="1054"/>
        <end position="1071"/>
    </location>
</feature>
<feature type="transmembrane region" description="Helical" evidence="6">
    <location>
        <begin position="946"/>
        <end position="969"/>
    </location>
</feature>
<accession>A0A8H4R5B6</accession>
<feature type="transmembrane region" description="Helical" evidence="6">
    <location>
        <begin position="245"/>
        <end position="265"/>
    </location>
</feature>
<feature type="transmembrane region" description="Helical" evidence="6">
    <location>
        <begin position="218"/>
        <end position="239"/>
    </location>
</feature>
<keyword evidence="4 6" id="KW-0472">Membrane</keyword>
<evidence type="ECO:0000256" key="2">
    <source>
        <dbReference type="ARBA" id="ARBA00022692"/>
    </source>
</evidence>
<feature type="transmembrane region" description="Helical" evidence="6">
    <location>
        <begin position="407"/>
        <end position="426"/>
    </location>
</feature>
<feature type="transmembrane region" description="Helical" evidence="6">
    <location>
        <begin position="536"/>
        <end position="555"/>
    </location>
</feature>
<feature type="domain" description="Integral membrane bound transporter" evidence="9">
    <location>
        <begin position="969"/>
        <end position="1105"/>
    </location>
</feature>
<dbReference type="Pfam" id="PF12271">
    <property type="entry name" value="Chs7"/>
    <property type="match status" value="1"/>
</dbReference>
<dbReference type="Pfam" id="PF13515">
    <property type="entry name" value="FUSC_2"/>
    <property type="match status" value="1"/>
</dbReference>
<dbReference type="PANTHER" id="PTHR37994:SF3">
    <property type="entry name" value="ER TRANSPORTER 6TM N-TERMINAL DOMAIN-CONTAINING PROTEIN"/>
    <property type="match status" value="1"/>
</dbReference>
<dbReference type="Pfam" id="PF10337">
    <property type="entry name" value="ArAE_2_N"/>
    <property type="match status" value="1"/>
</dbReference>
<feature type="transmembrane region" description="Helical" evidence="6">
    <location>
        <begin position="109"/>
        <end position="135"/>
    </location>
</feature>
<protein>
    <recommendedName>
        <fullName evidence="12">Chitin synthase export chaperone</fullName>
    </recommendedName>
</protein>
<feature type="compositionally biased region" description="Acidic residues" evidence="5">
    <location>
        <begin position="893"/>
        <end position="902"/>
    </location>
</feature>
<dbReference type="InterPro" id="IPR018823">
    <property type="entry name" value="ArAE_2_N"/>
</dbReference>
<feature type="compositionally biased region" description="Basic and acidic residues" evidence="5">
    <location>
        <begin position="903"/>
        <end position="916"/>
    </location>
</feature>
<dbReference type="InterPro" id="IPR018820">
    <property type="entry name" value="BRE4-related_DUF2421"/>
</dbReference>
<keyword evidence="2 6" id="KW-0812">Transmembrane</keyword>
<evidence type="ECO:0000259" key="8">
    <source>
        <dbReference type="Pfam" id="PF10337"/>
    </source>
</evidence>
<feature type="compositionally biased region" description="Polar residues" evidence="5">
    <location>
        <begin position="1320"/>
        <end position="1330"/>
    </location>
</feature>
<evidence type="ECO:0000256" key="6">
    <source>
        <dbReference type="SAM" id="Phobius"/>
    </source>
</evidence>
<feature type="transmembrane region" description="Helical" evidence="6">
    <location>
        <begin position="1024"/>
        <end position="1042"/>
    </location>
</feature>
<feature type="transmembrane region" description="Helical" evidence="6">
    <location>
        <begin position="180"/>
        <end position="206"/>
    </location>
</feature>
<evidence type="ECO:0000256" key="5">
    <source>
        <dbReference type="SAM" id="MobiDB-lite"/>
    </source>
</evidence>
<evidence type="ECO:0000256" key="4">
    <source>
        <dbReference type="ARBA" id="ARBA00023136"/>
    </source>
</evidence>
<name>A0A8H4R5B6_9AGAR</name>
<evidence type="ECO:0000259" key="7">
    <source>
        <dbReference type="Pfam" id="PF10334"/>
    </source>
</evidence>
<feature type="transmembrane region" description="Helical" evidence="6">
    <location>
        <begin position="361"/>
        <end position="378"/>
    </location>
</feature>
<reference evidence="10 11" key="1">
    <citation type="submission" date="2019-12" db="EMBL/GenBank/DDBJ databases">
        <authorList>
            <person name="Floudas D."/>
            <person name="Bentzer J."/>
            <person name="Ahren D."/>
            <person name="Johansson T."/>
            <person name="Persson P."/>
            <person name="Tunlid A."/>
        </authorList>
    </citation>
    <scope>NUCLEOTIDE SEQUENCE [LARGE SCALE GENOMIC DNA]</scope>
    <source>
        <strain evidence="10 11">CBS 102.39</strain>
    </source>
</reference>
<evidence type="ECO:0000313" key="11">
    <source>
        <dbReference type="Proteomes" id="UP000521872"/>
    </source>
</evidence>
<organism evidence="10 11">
    <name type="scientific">Agrocybe pediades</name>
    <dbReference type="NCBI Taxonomy" id="84607"/>
    <lineage>
        <taxon>Eukaryota</taxon>
        <taxon>Fungi</taxon>
        <taxon>Dikarya</taxon>
        <taxon>Basidiomycota</taxon>
        <taxon>Agaricomycotina</taxon>
        <taxon>Agaricomycetes</taxon>
        <taxon>Agaricomycetidae</taxon>
        <taxon>Agaricales</taxon>
        <taxon>Agaricineae</taxon>
        <taxon>Strophariaceae</taxon>
        <taxon>Agrocybe</taxon>
    </lineage>
</organism>
<keyword evidence="3 6" id="KW-1133">Transmembrane helix</keyword>